<dbReference type="PANTHER" id="PTHR46494:SF1">
    <property type="entry name" value="CORA FAMILY METAL ION TRANSPORTER (EUROFUNG)"/>
    <property type="match status" value="1"/>
</dbReference>
<dbReference type="GO" id="GO:0005886">
    <property type="term" value="C:plasma membrane"/>
    <property type="evidence" value="ECO:0007669"/>
    <property type="project" value="UniProtKB-SubCell"/>
</dbReference>
<dbReference type="PANTHER" id="PTHR46494">
    <property type="entry name" value="CORA FAMILY METAL ION TRANSPORTER (EUROFUNG)"/>
    <property type="match status" value="1"/>
</dbReference>
<comment type="subcellular location">
    <subcellularLocation>
        <location evidence="1">Cell membrane</location>
        <topology evidence="1">Multi-pass membrane protein</topology>
    </subcellularLocation>
</comment>
<keyword evidence="4" id="KW-1003">Cell membrane</keyword>
<dbReference type="EMBL" id="KL197711">
    <property type="protein sequence ID" value="KDQ62117.1"/>
    <property type="molecule type" value="Genomic_DNA"/>
</dbReference>
<dbReference type="STRING" id="933084.A0A067QF36"/>
<evidence type="ECO:0000256" key="4">
    <source>
        <dbReference type="ARBA" id="ARBA00022475"/>
    </source>
</evidence>
<reference evidence="11" key="1">
    <citation type="journal article" date="2014" name="Proc. Natl. Acad. Sci. U.S.A.">
        <title>Extensive sampling of basidiomycete genomes demonstrates inadequacy of the white-rot/brown-rot paradigm for wood decay fungi.</title>
        <authorList>
            <person name="Riley R."/>
            <person name="Salamov A.A."/>
            <person name="Brown D.W."/>
            <person name="Nagy L.G."/>
            <person name="Floudas D."/>
            <person name="Held B.W."/>
            <person name="Levasseur A."/>
            <person name="Lombard V."/>
            <person name="Morin E."/>
            <person name="Otillar R."/>
            <person name="Lindquist E.A."/>
            <person name="Sun H."/>
            <person name="LaButti K.M."/>
            <person name="Schmutz J."/>
            <person name="Jabbour D."/>
            <person name="Luo H."/>
            <person name="Baker S.E."/>
            <person name="Pisabarro A.G."/>
            <person name="Walton J.D."/>
            <person name="Blanchette R.A."/>
            <person name="Henrissat B."/>
            <person name="Martin F."/>
            <person name="Cullen D."/>
            <person name="Hibbett D.S."/>
            <person name="Grigoriev I.V."/>
        </authorList>
    </citation>
    <scope>NUCLEOTIDE SEQUENCE [LARGE SCALE GENOMIC DNA]</scope>
    <source>
        <strain evidence="11">MUCL 33604</strain>
    </source>
</reference>
<accession>A0A067QF36</accession>
<evidence type="ECO:0000256" key="5">
    <source>
        <dbReference type="ARBA" id="ARBA00022692"/>
    </source>
</evidence>
<dbReference type="InterPro" id="IPR002523">
    <property type="entry name" value="MgTranspt_CorA/ZnTranspt_ZntB"/>
</dbReference>
<evidence type="ECO:0000256" key="3">
    <source>
        <dbReference type="ARBA" id="ARBA00022448"/>
    </source>
</evidence>
<evidence type="ECO:0000256" key="6">
    <source>
        <dbReference type="ARBA" id="ARBA00022989"/>
    </source>
</evidence>
<evidence type="ECO:0000256" key="7">
    <source>
        <dbReference type="ARBA" id="ARBA00023136"/>
    </source>
</evidence>
<dbReference type="Pfam" id="PF01544">
    <property type="entry name" value="CorA"/>
    <property type="match status" value="1"/>
</dbReference>
<dbReference type="Proteomes" id="UP000027265">
    <property type="component" value="Unassembled WGS sequence"/>
</dbReference>
<dbReference type="OrthoDB" id="3231000at2759"/>
<dbReference type="GO" id="GO:0015087">
    <property type="term" value="F:cobalt ion transmembrane transporter activity"/>
    <property type="evidence" value="ECO:0007669"/>
    <property type="project" value="TreeGrafter"/>
</dbReference>
<dbReference type="InterPro" id="IPR045861">
    <property type="entry name" value="CorA_cytoplasmic_dom"/>
</dbReference>
<evidence type="ECO:0000256" key="9">
    <source>
        <dbReference type="SAM" id="Phobius"/>
    </source>
</evidence>
<dbReference type="AlphaFoldDB" id="A0A067QF36"/>
<dbReference type="GO" id="GO:0050897">
    <property type="term" value="F:cobalt ion binding"/>
    <property type="evidence" value="ECO:0007669"/>
    <property type="project" value="TreeGrafter"/>
</dbReference>
<keyword evidence="5 9" id="KW-0812">Transmembrane</keyword>
<dbReference type="SUPFAM" id="SSF143865">
    <property type="entry name" value="CorA soluble domain-like"/>
    <property type="match status" value="1"/>
</dbReference>
<evidence type="ECO:0000256" key="1">
    <source>
        <dbReference type="ARBA" id="ARBA00004651"/>
    </source>
</evidence>
<dbReference type="SUPFAM" id="SSF144083">
    <property type="entry name" value="Magnesium transport protein CorA, transmembrane region"/>
    <property type="match status" value="1"/>
</dbReference>
<keyword evidence="11" id="KW-1185">Reference proteome</keyword>
<feature type="region of interest" description="Disordered" evidence="8">
    <location>
        <begin position="1"/>
        <end position="20"/>
    </location>
</feature>
<feature type="transmembrane region" description="Helical" evidence="9">
    <location>
        <begin position="486"/>
        <end position="507"/>
    </location>
</feature>
<evidence type="ECO:0000313" key="11">
    <source>
        <dbReference type="Proteomes" id="UP000027265"/>
    </source>
</evidence>
<proteinExistence type="inferred from homology"/>
<keyword evidence="3" id="KW-0813">Transport</keyword>
<sequence length="627" mass="71182">MDTDTSSLPYHVPADLPGFEVTPPRIPPPKHRHAAPCGPWPWMDLQSDFFKPGLESPAPSRQQTNWETYPQNCFPNWTPSQARRSRITTGCSGNTESTIYKVDVTQTGLFEGYSDHRCHRGQEESFWESIQQERPMDIRLRTLFVHNMSLPVLQMLGTKYNVEPFFFSSSLNWIPSRYQEWDPPGEADHITITLTFIRTRTTQTDGKPSSHSRSKVQARSRSLFLAEDEALIDTQTPLFLTSKTGVSHLQFDLLALHLIRKPGLNTIISYHPDEKWQTTSADRLRSLVCGASQSVYWQKIFEQSDDPTFVLLAILWYAVYAWDEALSVLYEHITSLESRVISTNDMQVVRELHKIRAHLLHYESLLIDFKKSVTFVLETPNPTMEGGPFEEEPFKQRAKYSKHLMRRECNHLLSEIERLESSRNRQVLRLKNVTDLAFATVNIEDTAAMKQISYLTMFFLPATFVAGIFGMNVIQLNSAEGVRGTLGHYAVATVALTLFTIWIIVALERSNFVHGRGREKSIWIRLWWPILYLSRRLSQGDDHTKGPQIGADPCFSNASNSDVDDKGVELSSTTQLATFRASIGTTSSRATITSSIARPRTGEEVPGHRQGTIEQSYLMTPPLAAAV</sequence>
<organism evidence="10 11">
    <name type="scientific">Jaapia argillacea MUCL 33604</name>
    <dbReference type="NCBI Taxonomy" id="933084"/>
    <lineage>
        <taxon>Eukaryota</taxon>
        <taxon>Fungi</taxon>
        <taxon>Dikarya</taxon>
        <taxon>Basidiomycota</taxon>
        <taxon>Agaricomycotina</taxon>
        <taxon>Agaricomycetes</taxon>
        <taxon>Agaricomycetidae</taxon>
        <taxon>Jaapiales</taxon>
        <taxon>Jaapiaceae</taxon>
        <taxon>Jaapia</taxon>
    </lineage>
</organism>
<keyword evidence="6 9" id="KW-1133">Transmembrane helix</keyword>
<gene>
    <name evidence="10" type="ORF">JAAARDRAFT_30021</name>
</gene>
<evidence type="ECO:0000256" key="2">
    <source>
        <dbReference type="ARBA" id="ARBA00009765"/>
    </source>
</evidence>
<dbReference type="HOGENOM" id="CLU_018401_0_0_1"/>
<feature type="transmembrane region" description="Helical" evidence="9">
    <location>
        <begin position="452"/>
        <end position="474"/>
    </location>
</feature>
<comment type="similarity">
    <text evidence="2">Belongs to the CorA metal ion transporter (MIT) (TC 1.A.35) family.</text>
</comment>
<dbReference type="InterPro" id="IPR045863">
    <property type="entry name" value="CorA_TM1_TM2"/>
</dbReference>
<dbReference type="InParanoid" id="A0A067QF36"/>
<protein>
    <submittedName>
        <fullName evidence="10">Uncharacterized protein</fullName>
    </submittedName>
</protein>
<evidence type="ECO:0000256" key="8">
    <source>
        <dbReference type="SAM" id="MobiDB-lite"/>
    </source>
</evidence>
<dbReference type="GO" id="GO:0015095">
    <property type="term" value="F:magnesium ion transmembrane transporter activity"/>
    <property type="evidence" value="ECO:0007669"/>
    <property type="project" value="TreeGrafter"/>
</dbReference>
<dbReference type="GO" id="GO:0000287">
    <property type="term" value="F:magnesium ion binding"/>
    <property type="evidence" value="ECO:0007669"/>
    <property type="project" value="TreeGrafter"/>
</dbReference>
<dbReference type="Gene3D" id="1.20.58.340">
    <property type="entry name" value="Magnesium transport protein CorA, transmembrane region"/>
    <property type="match status" value="1"/>
</dbReference>
<name>A0A067QF36_9AGAM</name>
<evidence type="ECO:0000313" key="10">
    <source>
        <dbReference type="EMBL" id="KDQ62117.1"/>
    </source>
</evidence>
<keyword evidence="7 9" id="KW-0472">Membrane</keyword>